<gene>
    <name evidence="1" type="ORF">C4561_04490</name>
</gene>
<protein>
    <submittedName>
        <fullName evidence="1">Uncharacterized protein</fullName>
    </submittedName>
</protein>
<evidence type="ECO:0000313" key="1">
    <source>
        <dbReference type="EMBL" id="RJR27006.1"/>
    </source>
</evidence>
<dbReference type="Proteomes" id="UP000265540">
    <property type="component" value="Unassembled WGS sequence"/>
</dbReference>
<proteinExistence type="predicted"/>
<dbReference type="EMBL" id="QZJF01000017">
    <property type="protein sequence ID" value="RJR27006.1"/>
    <property type="molecule type" value="Genomic_DNA"/>
</dbReference>
<accession>A0A3A4ZKD1</accession>
<name>A0A3A4ZKD1_UNCKA</name>
<comment type="caution">
    <text evidence="1">The sequence shown here is derived from an EMBL/GenBank/DDBJ whole genome shotgun (WGS) entry which is preliminary data.</text>
</comment>
<reference evidence="1 2" key="1">
    <citation type="journal article" date="2017" name="ISME J.">
        <title>Energy and carbon metabolisms in a deep terrestrial subsurface fluid microbial community.</title>
        <authorList>
            <person name="Momper L."/>
            <person name="Jungbluth S.P."/>
            <person name="Lee M.D."/>
            <person name="Amend J.P."/>
        </authorList>
    </citation>
    <scope>NUCLEOTIDE SEQUENCE [LARGE SCALE GENOMIC DNA]</scope>
    <source>
        <strain evidence="1">SURF_46</strain>
    </source>
</reference>
<sequence>MKIKEIEINLSEGKPVDKLLPLISNQLPQVAEHQIFVDAFSDMFFSQRPLDMLYKFWIQSGYFEELLSCLDILVKVEVEEVSEFTQIQKYVIERGQELTDIYNRIIGYIDKNGKSYLEIAPIYFSIEEFYARLKFDFQMAALAEVIKEPILSKVLTIHTIRQRIAQHALDEILSLLELDYLSYDESQEKRKLIKTTIDNYSSEKAELFKAIEKDETLWNTNSDGKGDKQARITKLTNLLDFYKLSEASHNLSAIFNEASGDEKRVLSSVEILVRQEQVRSTFDFKRFMSAVN</sequence>
<evidence type="ECO:0000313" key="2">
    <source>
        <dbReference type="Proteomes" id="UP000265540"/>
    </source>
</evidence>
<dbReference type="AlphaFoldDB" id="A0A3A4ZKD1"/>
<organism evidence="1 2">
    <name type="scientific">candidate division WWE3 bacterium</name>
    <dbReference type="NCBI Taxonomy" id="2053526"/>
    <lineage>
        <taxon>Bacteria</taxon>
        <taxon>Katanobacteria</taxon>
    </lineage>
</organism>